<accession>A0A495X1M0</accession>
<gene>
    <name evidence="1" type="ORF">DFJ66_0262</name>
</gene>
<name>A0A495X1M0_9PSEU</name>
<comment type="caution">
    <text evidence="1">The sequence shown here is derived from an EMBL/GenBank/DDBJ whole genome shotgun (WGS) entry which is preliminary data.</text>
</comment>
<keyword evidence="2" id="KW-1185">Reference proteome</keyword>
<protein>
    <submittedName>
        <fullName evidence="1">Uncharacterized protein</fullName>
    </submittedName>
</protein>
<evidence type="ECO:0000313" key="2">
    <source>
        <dbReference type="Proteomes" id="UP000272729"/>
    </source>
</evidence>
<organism evidence="1 2">
    <name type="scientific">Saccharothrix variisporea</name>
    <dbReference type="NCBI Taxonomy" id="543527"/>
    <lineage>
        <taxon>Bacteria</taxon>
        <taxon>Bacillati</taxon>
        <taxon>Actinomycetota</taxon>
        <taxon>Actinomycetes</taxon>
        <taxon>Pseudonocardiales</taxon>
        <taxon>Pseudonocardiaceae</taxon>
        <taxon>Saccharothrix</taxon>
    </lineage>
</organism>
<evidence type="ECO:0000313" key="1">
    <source>
        <dbReference type="EMBL" id="RKT67094.1"/>
    </source>
</evidence>
<proteinExistence type="predicted"/>
<sequence length="87" mass="9777">MALLDATNRLRVWAQSMRDWPGTLGGVTKAQLQAAVDATDQWIEDNQTSYNNALPVAFRSNATLAQKTFLFCYVAMRRAGRLRAQED</sequence>
<dbReference type="RefSeq" id="WP_121217141.1">
    <property type="nucleotide sequence ID" value="NZ_JBIUBA010000046.1"/>
</dbReference>
<dbReference type="EMBL" id="RBXR01000001">
    <property type="protein sequence ID" value="RKT67094.1"/>
    <property type="molecule type" value="Genomic_DNA"/>
</dbReference>
<dbReference type="OrthoDB" id="5195263at2"/>
<dbReference type="AlphaFoldDB" id="A0A495X1M0"/>
<dbReference type="Proteomes" id="UP000272729">
    <property type="component" value="Unassembled WGS sequence"/>
</dbReference>
<reference evidence="1 2" key="1">
    <citation type="submission" date="2018-10" db="EMBL/GenBank/DDBJ databases">
        <title>Sequencing the genomes of 1000 actinobacteria strains.</title>
        <authorList>
            <person name="Klenk H.-P."/>
        </authorList>
    </citation>
    <scope>NUCLEOTIDE SEQUENCE [LARGE SCALE GENOMIC DNA]</scope>
    <source>
        <strain evidence="1 2">DSM 43911</strain>
    </source>
</reference>